<dbReference type="Pfam" id="PF00448">
    <property type="entry name" value="SRP54"/>
    <property type="match status" value="1"/>
</dbReference>
<dbReference type="Proteomes" id="UP001203665">
    <property type="component" value="Unassembled WGS sequence"/>
</dbReference>
<keyword evidence="2" id="KW-0342">GTP-binding</keyword>
<dbReference type="SMART" id="SM00962">
    <property type="entry name" value="SRP54"/>
    <property type="match status" value="1"/>
</dbReference>
<evidence type="ECO:0000313" key="5">
    <source>
        <dbReference type="Proteomes" id="UP001203665"/>
    </source>
</evidence>
<evidence type="ECO:0000259" key="3">
    <source>
        <dbReference type="SMART" id="SM00962"/>
    </source>
</evidence>
<evidence type="ECO:0000313" key="4">
    <source>
        <dbReference type="EMBL" id="MCM2674722.1"/>
    </source>
</evidence>
<feature type="domain" description="SRP54-type proteins GTP-binding" evidence="3">
    <location>
        <begin position="1"/>
        <end position="109"/>
    </location>
</feature>
<dbReference type="InterPro" id="IPR027417">
    <property type="entry name" value="P-loop_NTPase"/>
</dbReference>
<gene>
    <name evidence="4" type="ORF">NDM98_03835</name>
</gene>
<dbReference type="RefSeq" id="WP_251604756.1">
    <property type="nucleotide sequence ID" value="NZ_JAMQJY010000001.1"/>
</dbReference>
<dbReference type="SUPFAM" id="SSF52540">
    <property type="entry name" value="P-loop containing nucleoside triphosphate hydrolases"/>
    <property type="match status" value="1"/>
</dbReference>
<name>A0ABT0XFQ8_9BACI</name>
<dbReference type="InterPro" id="IPR000897">
    <property type="entry name" value="SRP54_GTPase_dom"/>
</dbReference>
<keyword evidence="1" id="KW-0547">Nucleotide-binding</keyword>
<accession>A0ABT0XFQ8</accession>
<reference evidence="4" key="1">
    <citation type="submission" date="2022-06" db="EMBL/GenBank/DDBJ databases">
        <title>Alkalicoccobacillus porphyridii sp. nov., isolated from a marine red alga, Porphyridium purpureum and reclassification of Shouchella plakortidis and Shouchella gibsonii as Alkalicoccobacillus plakortidis comb. nov. and Alkalicoccobacillus gibsonii comb. nov.</title>
        <authorList>
            <person name="Kim K.H."/>
            <person name="Lee J.K."/>
            <person name="Han D.M."/>
            <person name="Baek J.H."/>
            <person name="Jeon C.O."/>
        </authorList>
    </citation>
    <scope>NUCLEOTIDE SEQUENCE</scope>
    <source>
        <strain evidence="4">DSM 19153</strain>
    </source>
</reference>
<dbReference type="Gene3D" id="3.40.50.300">
    <property type="entry name" value="P-loop containing nucleotide triphosphate hydrolases"/>
    <property type="match status" value="1"/>
</dbReference>
<evidence type="ECO:0000256" key="2">
    <source>
        <dbReference type="ARBA" id="ARBA00023134"/>
    </source>
</evidence>
<organism evidence="4 5">
    <name type="scientific">Alkalicoccobacillus plakortidis</name>
    <dbReference type="NCBI Taxonomy" id="444060"/>
    <lineage>
        <taxon>Bacteria</taxon>
        <taxon>Bacillati</taxon>
        <taxon>Bacillota</taxon>
        <taxon>Bacilli</taxon>
        <taxon>Bacillales</taxon>
        <taxon>Bacillaceae</taxon>
        <taxon>Alkalicoccobacillus</taxon>
    </lineage>
</organism>
<comment type="caution">
    <text evidence="4">The sequence shown here is derived from an EMBL/GenBank/DDBJ whole genome shotgun (WGS) entry which is preliminary data.</text>
</comment>
<keyword evidence="5" id="KW-1185">Reference proteome</keyword>
<protein>
    <recommendedName>
        <fullName evidence="3">SRP54-type proteins GTP-binding domain-containing protein</fullName>
    </recommendedName>
</protein>
<dbReference type="EMBL" id="JAMQJY010000001">
    <property type="protein sequence ID" value="MCM2674722.1"/>
    <property type="molecule type" value="Genomic_DNA"/>
</dbReference>
<sequence>MIQLGRNFTHDFYLKELQKTIHLSEQASLYVVLALTSKYSDMVAVMNQFKQLPVYQLIFTKKDETTSFGALINVCLNEKFGIAYLTNGQNVPDDVVHANEELIVQAVMEGIVHDGSS</sequence>
<proteinExistence type="predicted"/>
<evidence type="ECO:0000256" key="1">
    <source>
        <dbReference type="ARBA" id="ARBA00022741"/>
    </source>
</evidence>